<dbReference type="GO" id="GO:0016762">
    <property type="term" value="F:xyloglucan:xyloglucosyl transferase activity"/>
    <property type="evidence" value="ECO:0007669"/>
    <property type="project" value="UniProtKB-EC"/>
</dbReference>
<dbReference type="InterPro" id="IPR000757">
    <property type="entry name" value="Beta-glucanase-like"/>
</dbReference>
<comment type="caution">
    <text evidence="6">The sequence shown here is derived from an EMBL/GenBank/DDBJ whole genome shotgun (WGS) entry which is preliminary data.</text>
</comment>
<dbReference type="InterPro" id="IPR016455">
    <property type="entry name" value="XTH"/>
</dbReference>
<evidence type="ECO:0000259" key="5">
    <source>
        <dbReference type="PROSITE" id="PS51762"/>
    </source>
</evidence>
<evidence type="ECO:0000256" key="1">
    <source>
        <dbReference type="ARBA" id="ARBA00012152"/>
    </source>
</evidence>
<dbReference type="EC" id="2.4.1.207" evidence="1"/>
<dbReference type="InterPro" id="IPR013320">
    <property type="entry name" value="ConA-like_dom_sf"/>
</dbReference>
<dbReference type="Pfam" id="PF06955">
    <property type="entry name" value="XET_C"/>
    <property type="match status" value="1"/>
</dbReference>
<accession>A0AAD8L8Q3</accession>
<reference evidence="6" key="1">
    <citation type="journal article" date="2023" name="bioRxiv">
        <title>Improved chromosome-level genome assembly for marigold (Tagetes erecta).</title>
        <authorList>
            <person name="Jiang F."/>
            <person name="Yuan L."/>
            <person name="Wang S."/>
            <person name="Wang H."/>
            <person name="Xu D."/>
            <person name="Wang A."/>
            <person name="Fan W."/>
        </authorList>
    </citation>
    <scope>NUCLEOTIDE SEQUENCE</scope>
    <source>
        <strain evidence="6">WSJ</strain>
        <tissue evidence="6">Leaf</tissue>
    </source>
</reference>
<dbReference type="EMBL" id="JAUHHV010000001">
    <property type="protein sequence ID" value="KAK1436299.1"/>
    <property type="molecule type" value="Genomic_DNA"/>
</dbReference>
<evidence type="ECO:0000313" key="6">
    <source>
        <dbReference type="EMBL" id="KAK1436299.1"/>
    </source>
</evidence>
<feature type="domain" description="GH16" evidence="5">
    <location>
        <begin position="499"/>
        <end position="693"/>
    </location>
</feature>
<keyword evidence="3" id="KW-1015">Disulfide bond</keyword>
<evidence type="ECO:0000256" key="2">
    <source>
        <dbReference type="ARBA" id="ARBA00022679"/>
    </source>
</evidence>
<gene>
    <name evidence="6" type="ORF">QVD17_02078</name>
</gene>
<organism evidence="6 7">
    <name type="scientific">Tagetes erecta</name>
    <name type="common">African marigold</name>
    <dbReference type="NCBI Taxonomy" id="13708"/>
    <lineage>
        <taxon>Eukaryota</taxon>
        <taxon>Viridiplantae</taxon>
        <taxon>Streptophyta</taxon>
        <taxon>Embryophyta</taxon>
        <taxon>Tracheophyta</taxon>
        <taxon>Spermatophyta</taxon>
        <taxon>Magnoliopsida</taxon>
        <taxon>eudicotyledons</taxon>
        <taxon>Gunneridae</taxon>
        <taxon>Pentapetalae</taxon>
        <taxon>asterids</taxon>
        <taxon>campanulids</taxon>
        <taxon>Asterales</taxon>
        <taxon>Asteraceae</taxon>
        <taxon>Asteroideae</taxon>
        <taxon>Heliantheae alliance</taxon>
        <taxon>Tageteae</taxon>
        <taxon>Tagetes</taxon>
    </lineage>
</organism>
<proteinExistence type="predicted"/>
<evidence type="ECO:0000256" key="3">
    <source>
        <dbReference type="ARBA" id="ARBA00023157"/>
    </source>
</evidence>
<evidence type="ECO:0000256" key="4">
    <source>
        <dbReference type="ARBA" id="ARBA00034022"/>
    </source>
</evidence>
<dbReference type="SUPFAM" id="SSF49899">
    <property type="entry name" value="Concanavalin A-like lectins/glucanases"/>
    <property type="match status" value="1"/>
</dbReference>
<dbReference type="GO" id="GO:0010411">
    <property type="term" value="P:xyloglucan metabolic process"/>
    <property type="evidence" value="ECO:0007669"/>
    <property type="project" value="InterPro"/>
</dbReference>
<name>A0AAD8L8Q3_TARER</name>
<dbReference type="GO" id="GO:0004553">
    <property type="term" value="F:hydrolase activity, hydrolyzing O-glycosyl compounds"/>
    <property type="evidence" value="ECO:0007669"/>
    <property type="project" value="InterPro"/>
</dbReference>
<comment type="catalytic activity">
    <reaction evidence="4">
        <text>breaks a beta-(1-&gt;4) bond in the backbone of a xyloglucan and transfers the xyloglucanyl segment on to O-4 of the non-reducing terminal glucose residue of an acceptor, which can be a xyloglucan or an oligosaccharide of xyloglucan.</text>
        <dbReference type="EC" id="2.4.1.207"/>
    </reaction>
</comment>
<sequence length="803" mass="92766">MVVLLLILCCLTLAIPTKKYFLDITYEKKLKKANKVCFSFKHNISAAERLKQDLGKYWMMAYTSSPQFVIGRSAPCSASGAFCLLNLLILAESIVRPRLMPWCYRFCTGESDYKWSTSMVLISQTAAVAVGTISPAFRWFMTINFRCPTKAKQASGQEFVVERYWIKRMLFWQMQPLELRICSRRARKVIHRAKYHLFSFLIRMQKGLVFACKMIRYVSIFFVSKFLTLRRFLKGNNGVHSDESNNMNINLSRYVIYLEGEEALVDLMTENNCDATSHWIRIGEKQQPRKLIKLLEQSSSVSSFSGVHDFDSDEVPSLCSGEPPNSWALPIVTLTSIAVAIPNIEKQLISQLVCGVHEGLKYVKEIETYLERVKELQHVMKTAEIVWSGVELLNRWLDVDLSKIACDEEHAIGTDVIRSLAEISKQKFMEFESKDMVHLNECLKEVPSRWPVRVLAANSIQSSPPLLTSSSILLLFTLLCINYIFNLINIAMAFDLNIITFDQGYAPLFSDFNIDRSEDDTTVRLLLNRHSGSGIISTDYYNYGFFSAKIKLPTEYTAGIVVAFYTSNVDMFPKTHDELDFEFLGNVRGKPWRFQTNVYGNGSTTRGREERYRLWFDPSKEFHRYSILWTRNKIIFYVDEIPIREVLHDEDMGGDYPSKPMSSYATVWDGSSWATGGGRHKVDYRFEPFTSEFQDLVLQGCQVDPTDVISTNCGDAIDELESSEFATITPRQRQAKKWFREKYMYYSYCYDRLRYPSPLPECLLVSSEQELFKNNGRLKNPQRFHRIRRPRRGSQRPNSTAVY</sequence>
<dbReference type="Proteomes" id="UP001229421">
    <property type="component" value="Unassembled WGS sequence"/>
</dbReference>
<dbReference type="Gene3D" id="2.60.120.200">
    <property type="match status" value="1"/>
</dbReference>
<dbReference type="GO" id="GO:0048046">
    <property type="term" value="C:apoplast"/>
    <property type="evidence" value="ECO:0007669"/>
    <property type="project" value="InterPro"/>
</dbReference>
<protein>
    <recommendedName>
        <fullName evidence="1">xyloglucan:xyloglucosyl transferase</fullName>
        <ecNumber evidence="1">2.4.1.207</ecNumber>
    </recommendedName>
</protein>
<dbReference type="Pfam" id="PF00722">
    <property type="entry name" value="Glyco_hydro_16"/>
    <property type="match status" value="1"/>
</dbReference>
<keyword evidence="2" id="KW-0808">Transferase</keyword>
<dbReference type="CDD" id="cd02176">
    <property type="entry name" value="GH16_XET"/>
    <property type="match status" value="1"/>
</dbReference>
<dbReference type="InterPro" id="IPR010713">
    <property type="entry name" value="XET_C"/>
</dbReference>
<dbReference type="AlphaFoldDB" id="A0AAD8L8Q3"/>
<keyword evidence="7" id="KW-1185">Reference proteome</keyword>
<dbReference type="PROSITE" id="PS51762">
    <property type="entry name" value="GH16_2"/>
    <property type="match status" value="1"/>
</dbReference>
<dbReference type="PANTHER" id="PTHR35307">
    <property type="entry name" value="PROTEIN, PUTATIVE-RELATED"/>
    <property type="match status" value="1"/>
</dbReference>
<dbReference type="GO" id="GO:0042546">
    <property type="term" value="P:cell wall biogenesis"/>
    <property type="evidence" value="ECO:0007669"/>
    <property type="project" value="InterPro"/>
</dbReference>
<dbReference type="PANTHER" id="PTHR35307:SF3">
    <property type="entry name" value="DUF4220 DOMAIN-CONTAINING PROTEIN"/>
    <property type="match status" value="1"/>
</dbReference>
<evidence type="ECO:0000313" key="7">
    <source>
        <dbReference type="Proteomes" id="UP001229421"/>
    </source>
</evidence>